<evidence type="ECO:0000259" key="6">
    <source>
        <dbReference type="PROSITE" id="PS50885"/>
    </source>
</evidence>
<dbReference type="GO" id="GO:0007165">
    <property type="term" value="P:signal transduction"/>
    <property type="evidence" value="ECO:0007669"/>
    <property type="project" value="UniProtKB-KW"/>
</dbReference>
<sequence>MFNKTDTAQTGNAQNTASLLASSKVNENKGEIINQPDITITDDNHRNYVVRHLQKFKLNAKEVIFAITIGTLPVLGIGFMAYSFSSKSISKQIVRTQEAEVTSLSDIINRFIFSKYGDIQIISHLPFLTNQEVGKISSFTEKQAILNRFIDTYKIYDHLAVFDLNGRVMIQSRGGTSGQEKSRKYFQEVLRNNALVISQPETLKNNKVVIYIAAPVKDIVTQRTIAVARTRIPIDLLAAEIKNYFPNSDDYYLLDDSGKFIFSPKQDLLGQEATVIYPGLSKFLNKRNGGEFTQVETINQPLQLVSYVPFKKIEGLPDLNWQLILAKDAASTLYPQRQFLIATAQITAITALLMTLLAAGLIKLLTKQNHSESARIETLANEETNIPLSERKNEELPPALKEWHIQAHQESTFEQEWQEKDTLRLQLLKLINQIETAAQGNLTVHADVIDGEVGNIANIFNSIVENLRNIVIRVQQTTCQVNTSLDSNQDYFNYLAQEATTQVENINCSLTRIEQMTNSMQVLAASAQKVSALAHHAHQTAAESEKVMDLTVQNVLSLQETAGETAKKVRYLGESSQQISCVVSLINQIAMQTNLLAINAGIEAARAGEEGQGFAVVAEEVGELAARSAAATQEIEQIIEKIKRDTNEVVQAMEVGNNQVVKSTQIFAHAKQSLNDILDISQQIDTLLNSIATASSSQLETSQLISKLMQDIAAISQLTKDSSLQISESLQKTAAISQQLKNNVETFKIN</sequence>
<dbReference type="OrthoDB" id="419276at2"/>
<feature type="transmembrane region" description="Helical" evidence="4">
    <location>
        <begin position="339"/>
        <end position="365"/>
    </location>
</feature>
<accession>D7DZL7</accession>
<evidence type="ECO:0000259" key="5">
    <source>
        <dbReference type="PROSITE" id="PS50111"/>
    </source>
</evidence>
<dbReference type="STRING" id="551115.Aazo_0415"/>
<dbReference type="Gene3D" id="3.30.450.20">
    <property type="entry name" value="PAS domain"/>
    <property type="match status" value="2"/>
</dbReference>
<dbReference type="eggNOG" id="COG0840">
    <property type="taxonomic scope" value="Bacteria"/>
</dbReference>
<evidence type="ECO:0000256" key="3">
    <source>
        <dbReference type="PROSITE-ProRule" id="PRU00284"/>
    </source>
</evidence>
<dbReference type="Proteomes" id="UP000001511">
    <property type="component" value="Chromosome"/>
</dbReference>
<evidence type="ECO:0000256" key="2">
    <source>
        <dbReference type="ARBA" id="ARBA00029447"/>
    </source>
</evidence>
<dbReference type="PROSITE" id="PS50885">
    <property type="entry name" value="HAMP"/>
    <property type="match status" value="1"/>
</dbReference>
<dbReference type="HOGENOM" id="CLU_000445_50_2_3"/>
<proteinExistence type="inferred from homology"/>
<protein>
    <submittedName>
        <fullName evidence="7">Methyl-accepting chemotaxis sensory transducer</fullName>
    </submittedName>
</protein>
<dbReference type="SMART" id="SM00283">
    <property type="entry name" value="MA"/>
    <property type="match status" value="1"/>
</dbReference>
<dbReference type="CDD" id="cd11386">
    <property type="entry name" value="MCP_signal"/>
    <property type="match status" value="1"/>
</dbReference>
<dbReference type="Pfam" id="PF00015">
    <property type="entry name" value="MCPsignal"/>
    <property type="match status" value="1"/>
</dbReference>
<evidence type="ECO:0000313" key="8">
    <source>
        <dbReference type="Proteomes" id="UP000001511"/>
    </source>
</evidence>
<dbReference type="RefSeq" id="WP_013189988.1">
    <property type="nucleotide sequence ID" value="NC_014248.1"/>
</dbReference>
<dbReference type="Gene3D" id="1.10.287.950">
    <property type="entry name" value="Methyl-accepting chemotaxis protein"/>
    <property type="match status" value="1"/>
</dbReference>
<name>D7DZL7_NOSA0</name>
<gene>
    <name evidence="7" type="ordered locus">Aazo_0415</name>
</gene>
<keyword evidence="1 3" id="KW-0807">Transducer</keyword>
<evidence type="ECO:0000313" key="7">
    <source>
        <dbReference type="EMBL" id="ADI62969.1"/>
    </source>
</evidence>
<comment type="similarity">
    <text evidence="2">Belongs to the methyl-accepting chemotaxis (MCP) protein family.</text>
</comment>
<feature type="transmembrane region" description="Helical" evidence="4">
    <location>
        <begin position="63"/>
        <end position="84"/>
    </location>
</feature>
<dbReference type="PROSITE" id="PS50111">
    <property type="entry name" value="CHEMOTAXIS_TRANSDUC_2"/>
    <property type="match status" value="1"/>
</dbReference>
<feature type="domain" description="HAMP" evidence="6">
    <location>
        <begin position="421"/>
        <end position="472"/>
    </location>
</feature>
<dbReference type="PANTHER" id="PTHR32089:SF114">
    <property type="entry name" value="METHYL-ACCEPTING CHEMOTAXIS PROTEIN MCPB"/>
    <property type="match status" value="1"/>
</dbReference>
<reference evidence="7 8" key="1">
    <citation type="journal article" date="2010" name="PLoS ONE">
        <title>Genome erosion in a nitrogen-fixing vertically transmitted endosymbiotic multicellular cyanobacterium.</title>
        <authorList>
            <person name="Ran L."/>
            <person name="Larsson J."/>
            <person name="Vigil-Stenman T."/>
            <person name="Nylander J.A."/>
            <person name="Ininbergs K."/>
            <person name="Zheng W.W."/>
            <person name="Lapidus A."/>
            <person name="Lowry S."/>
            <person name="Haselkorn R."/>
            <person name="Bergman B."/>
        </authorList>
    </citation>
    <scope>NUCLEOTIDE SEQUENCE [LARGE SCALE GENOMIC DNA]</scope>
    <source>
        <strain evidence="7 8">0708</strain>
    </source>
</reference>
<keyword evidence="8" id="KW-1185">Reference proteome</keyword>
<dbReference type="SUPFAM" id="SSF58104">
    <property type="entry name" value="Methyl-accepting chemotaxis protein (MCP) signaling domain"/>
    <property type="match status" value="1"/>
</dbReference>
<dbReference type="InterPro" id="IPR003660">
    <property type="entry name" value="HAMP_dom"/>
</dbReference>
<organism evidence="7 8">
    <name type="scientific">Nostoc azollae (strain 0708)</name>
    <name type="common">Anabaena azollae (strain 0708)</name>
    <dbReference type="NCBI Taxonomy" id="551115"/>
    <lineage>
        <taxon>Bacteria</taxon>
        <taxon>Bacillati</taxon>
        <taxon>Cyanobacteriota</taxon>
        <taxon>Cyanophyceae</taxon>
        <taxon>Nostocales</taxon>
        <taxon>Nostocaceae</taxon>
        <taxon>Trichormus</taxon>
    </lineage>
</organism>
<dbReference type="KEGG" id="naz:Aazo_0415"/>
<dbReference type="PANTHER" id="PTHR32089">
    <property type="entry name" value="METHYL-ACCEPTING CHEMOTAXIS PROTEIN MCPB"/>
    <property type="match status" value="1"/>
</dbReference>
<dbReference type="GO" id="GO:0016020">
    <property type="term" value="C:membrane"/>
    <property type="evidence" value="ECO:0007669"/>
    <property type="project" value="InterPro"/>
</dbReference>
<keyword evidence="4" id="KW-0472">Membrane</keyword>
<evidence type="ECO:0000256" key="1">
    <source>
        <dbReference type="ARBA" id="ARBA00023224"/>
    </source>
</evidence>
<dbReference type="EMBL" id="CP002059">
    <property type="protein sequence ID" value="ADI62969.1"/>
    <property type="molecule type" value="Genomic_DNA"/>
</dbReference>
<keyword evidence="4" id="KW-0812">Transmembrane</keyword>
<dbReference type="InterPro" id="IPR004089">
    <property type="entry name" value="MCPsignal_dom"/>
</dbReference>
<evidence type="ECO:0000256" key="4">
    <source>
        <dbReference type="SAM" id="Phobius"/>
    </source>
</evidence>
<feature type="domain" description="Methyl-accepting transducer" evidence="5">
    <location>
        <begin position="477"/>
        <end position="713"/>
    </location>
</feature>
<keyword evidence="4" id="KW-1133">Transmembrane helix</keyword>
<dbReference type="AlphaFoldDB" id="D7DZL7"/>